<evidence type="ECO:0000313" key="2">
    <source>
        <dbReference type="EMBL" id="WZN59125.1"/>
    </source>
</evidence>
<gene>
    <name evidence="2" type="ORF">HKI87_01g06500</name>
</gene>
<sequence>MERDVKSRSQLELVEKLVLTMQFNLDRLPKHYGSPRGFGNELAGRSLEFDDSFGTFDQYASEDILPSEEPVQLTPHPKVQLTPHPEKGVLHHKGKHQAGVLGHGQFQDRETDYDADHYEGVVTPAAPGNALDLQQLLDQFDTDDIHDLEELDEYQGLSRPKKSKGLLAKYNLPIVKIGQAHSTTDTHNKKLKVKSSSQNLQQDTLIGSSKNSSSKTRPRWNNYHQNLQSKSNQGQARRQGKDSYREREEPGGSRRKAAVPHVSPMQGAQKLVSKPTSEEKEKRRAWRKMRKRLEEDRIKLSMKYEVDMRKEAVLISARKKQMAREASLARQREIQVRIKRIAEEKQKIQLHLVEDLRAKANTSPKHRQPSSALGHKEKKILPKLKGQRSGNKRTQAARAKVMQKKKPGPARLPRLKTRDPATPISDTSRANSWKHVRPRIFTNFKAKFVNRSTSPLAFPSELSTLTQAGIPENSDWKLVCNFNIVDFVDGRPSLPQPPVR</sequence>
<dbReference type="EMBL" id="CP151501">
    <property type="protein sequence ID" value="WZN59125.1"/>
    <property type="molecule type" value="Genomic_DNA"/>
</dbReference>
<evidence type="ECO:0000313" key="3">
    <source>
        <dbReference type="Proteomes" id="UP001472866"/>
    </source>
</evidence>
<proteinExistence type="predicted"/>
<feature type="region of interest" description="Disordered" evidence="1">
    <location>
        <begin position="181"/>
        <end position="285"/>
    </location>
</feature>
<dbReference type="Proteomes" id="UP001472866">
    <property type="component" value="Chromosome 01"/>
</dbReference>
<feature type="compositionally biased region" description="Basic residues" evidence="1">
    <location>
        <begin position="376"/>
        <end position="386"/>
    </location>
</feature>
<feature type="compositionally biased region" description="Basic and acidic residues" evidence="1">
    <location>
        <begin position="239"/>
        <end position="252"/>
    </location>
</feature>
<dbReference type="AlphaFoldDB" id="A0AAX4NYE0"/>
<name>A0AAX4NYE0_9CHLO</name>
<feature type="compositionally biased region" description="Polar residues" evidence="1">
    <location>
        <begin position="222"/>
        <end position="236"/>
    </location>
</feature>
<accession>A0AAX4NYE0</accession>
<keyword evidence="3" id="KW-1185">Reference proteome</keyword>
<organism evidence="2 3">
    <name type="scientific">Chloropicon roscoffensis</name>
    <dbReference type="NCBI Taxonomy" id="1461544"/>
    <lineage>
        <taxon>Eukaryota</taxon>
        <taxon>Viridiplantae</taxon>
        <taxon>Chlorophyta</taxon>
        <taxon>Chloropicophyceae</taxon>
        <taxon>Chloropicales</taxon>
        <taxon>Chloropicaceae</taxon>
        <taxon>Chloropicon</taxon>
    </lineage>
</organism>
<reference evidence="2 3" key="1">
    <citation type="submission" date="2024-03" db="EMBL/GenBank/DDBJ databases">
        <title>Complete genome sequence of the green alga Chloropicon roscoffensis RCC1871.</title>
        <authorList>
            <person name="Lemieux C."/>
            <person name="Pombert J.-F."/>
            <person name="Otis C."/>
            <person name="Turmel M."/>
        </authorList>
    </citation>
    <scope>NUCLEOTIDE SEQUENCE [LARGE SCALE GENOMIC DNA]</scope>
    <source>
        <strain evidence="2 3">RCC1871</strain>
    </source>
</reference>
<feature type="compositionally biased region" description="Polar residues" evidence="1">
    <location>
        <begin position="194"/>
        <end position="215"/>
    </location>
</feature>
<feature type="region of interest" description="Disordered" evidence="1">
    <location>
        <begin position="361"/>
        <end position="430"/>
    </location>
</feature>
<protein>
    <submittedName>
        <fullName evidence="2">Uncharacterized protein</fullName>
    </submittedName>
</protein>
<evidence type="ECO:0000256" key="1">
    <source>
        <dbReference type="SAM" id="MobiDB-lite"/>
    </source>
</evidence>